<reference evidence="1 2" key="1">
    <citation type="submission" date="2019-03" db="EMBL/GenBank/DDBJ databases">
        <title>Dyadobacter AR-3-6 sp. nov., isolated from arctic soil.</title>
        <authorList>
            <person name="Chaudhary D.K."/>
        </authorList>
    </citation>
    <scope>NUCLEOTIDE SEQUENCE [LARGE SCALE GENOMIC DNA]</scope>
    <source>
        <strain evidence="1 2">AR-3-6</strain>
    </source>
</reference>
<gene>
    <name evidence="1" type="ORF">E0F88_23325</name>
</gene>
<proteinExistence type="predicted"/>
<dbReference type="EMBL" id="SMFL01000010">
    <property type="protein sequence ID" value="TDE11989.1"/>
    <property type="molecule type" value="Genomic_DNA"/>
</dbReference>
<accession>A0A4R5DDY5</accession>
<dbReference type="Proteomes" id="UP000294850">
    <property type="component" value="Unassembled WGS sequence"/>
</dbReference>
<name>A0A4R5DDY5_9BACT</name>
<dbReference type="RefSeq" id="WP_131960699.1">
    <property type="nucleotide sequence ID" value="NZ_SMFL01000010.1"/>
</dbReference>
<comment type="caution">
    <text evidence="1">The sequence shown here is derived from an EMBL/GenBank/DDBJ whole genome shotgun (WGS) entry which is preliminary data.</text>
</comment>
<sequence length="290" mass="31889">MKERSGYLSRQKNFIIIIFIFVFLPCRTPGQDFPFPAGARSWGMGSATVANSDNSSVFSNIAGLAGIQEAVVISTYDSHYGFDGISTIGFGGVLPLSDDFGAGFTVQRFGDKLYNQLALGIGAGHRVGRFSLGAKVNYLQNAVNAPSLTISRHAIAIEFGGIVQFSPRFSFGAHVFNLTQFSYSGDYGNRVPTLLRAGFLYKPQKSLVLTAEIDKNTDLPVSVKGGLEYQFLKKLFIRTGLNSRPLTNHFGAGFKGGKFYFDYAVHSHAQLGWSHHFSLGYCFWKKKEEE</sequence>
<organism evidence="1 2">
    <name type="scientific">Dyadobacter psychrotolerans</name>
    <dbReference type="NCBI Taxonomy" id="2541721"/>
    <lineage>
        <taxon>Bacteria</taxon>
        <taxon>Pseudomonadati</taxon>
        <taxon>Bacteroidota</taxon>
        <taxon>Cytophagia</taxon>
        <taxon>Cytophagales</taxon>
        <taxon>Spirosomataceae</taxon>
        <taxon>Dyadobacter</taxon>
    </lineage>
</organism>
<dbReference type="Gene3D" id="2.40.160.60">
    <property type="entry name" value="Outer membrane protein transport protein (OMPP1/FadL/TodX)"/>
    <property type="match status" value="1"/>
</dbReference>
<protein>
    <recommendedName>
        <fullName evidence="3">Type IX secretion system membrane protein PorP/SprF</fullName>
    </recommendedName>
</protein>
<dbReference type="AlphaFoldDB" id="A0A4R5DDY5"/>
<dbReference type="SUPFAM" id="SSF56935">
    <property type="entry name" value="Porins"/>
    <property type="match status" value="1"/>
</dbReference>
<keyword evidence="2" id="KW-1185">Reference proteome</keyword>
<evidence type="ECO:0008006" key="3">
    <source>
        <dbReference type="Google" id="ProtNLM"/>
    </source>
</evidence>
<dbReference type="OrthoDB" id="9786645at2"/>
<evidence type="ECO:0000313" key="2">
    <source>
        <dbReference type="Proteomes" id="UP000294850"/>
    </source>
</evidence>
<evidence type="ECO:0000313" key="1">
    <source>
        <dbReference type="EMBL" id="TDE11989.1"/>
    </source>
</evidence>